<dbReference type="AlphaFoldDB" id="A0A0W0VF24"/>
<sequence length="158" mass="17841">MKTSTFKMILIYSLVLFALPTLGLAEAISQSESDAARILMLEKALAPKTPDAVASMFAEANKDRNGAVQFMLFSDQLKNKYKDNWPYWVSGASSPWITSYKIKKTAQKKNSWQFQITYEWATSAGPFQPALLQTIVVEPVPKNIHASQQWWITQFSEG</sequence>
<name>A0A0W0VF24_9GAMM</name>
<comment type="caution">
    <text evidence="1">The sequence shown here is derived from an EMBL/GenBank/DDBJ whole genome shotgun (WGS) entry which is preliminary data.</text>
</comment>
<dbReference type="eggNOG" id="ENOG5033E72">
    <property type="taxonomic scope" value="Bacteria"/>
</dbReference>
<evidence type="ECO:0000313" key="2">
    <source>
        <dbReference type="Proteomes" id="UP000054869"/>
    </source>
</evidence>
<proteinExistence type="predicted"/>
<dbReference type="PATRIC" id="fig|45067.4.peg.2456"/>
<accession>A0A0W0VF24</accession>
<organism evidence="1 2">
    <name type="scientific">Legionella lansingensis</name>
    <dbReference type="NCBI Taxonomy" id="45067"/>
    <lineage>
        <taxon>Bacteria</taxon>
        <taxon>Pseudomonadati</taxon>
        <taxon>Pseudomonadota</taxon>
        <taxon>Gammaproteobacteria</taxon>
        <taxon>Legionellales</taxon>
        <taxon>Legionellaceae</taxon>
        <taxon>Legionella</taxon>
    </lineage>
</organism>
<dbReference type="STRING" id="45067.Llan_2337"/>
<dbReference type="RefSeq" id="WP_028372452.1">
    <property type="nucleotide sequence ID" value="NZ_CAAAJD010000004.1"/>
</dbReference>
<dbReference type="Proteomes" id="UP000054869">
    <property type="component" value="Unassembled WGS sequence"/>
</dbReference>
<reference evidence="1 2" key="1">
    <citation type="submission" date="2015-11" db="EMBL/GenBank/DDBJ databases">
        <title>Genomic analysis of 38 Legionella species identifies large and diverse effector repertoires.</title>
        <authorList>
            <person name="Burstein D."/>
            <person name="Amaro F."/>
            <person name="Zusman T."/>
            <person name="Lifshitz Z."/>
            <person name="Cohen O."/>
            <person name="Gilbert J.A."/>
            <person name="Pupko T."/>
            <person name="Shuman H.A."/>
            <person name="Segal G."/>
        </authorList>
    </citation>
    <scope>NUCLEOTIDE SEQUENCE [LARGE SCALE GENOMIC DNA]</scope>
    <source>
        <strain evidence="1 2">ATCC 49751</strain>
    </source>
</reference>
<gene>
    <name evidence="1" type="ORF">Llan_2337</name>
</gene>
<evidence type="ECO:0000313" key="1">
    <source>
        <dbReference type="EMBL" id="KTD18734.1"/>
    </source>
</evidence>
<protein>
    <submittedName>
        <fullName evidence="1">Uncharacterized protein</fullName>
    </submittedName>
</protein>
<dbReference type="EMBL" id="LNYI01000057">
    <property type="protein sequence ID" value="KTD18734.1"/>
    <property type="molecule type" value="Genomic_DNA"/>
</dbReference>
<keyword evidence="2" id="KW-1185">Reference proteome</keyword>